<dbReference type="EMBL" id="JAMYWD010000007">
    <property type="protein sequence ID" value="KAJ4966704.1"/>
    <property type="molecule type" value="Genomic_DNA"/>
</dbReference>
<dbReference type="AlphaFoldDB" id="A0A9Q0QPA3"/>
<gene>
    <name evidence="1" type="ORF">NE237_018553</name>
</gene>
<evidence type="ECO:0000313" key="1">
    <source>
        <dbReference type="EMBL" id="KAJ4966704.1"/>
    </source>
</evidence>
<evidence type="ECO:0000313" key="2">
    <source>
        <dbReference type="Proteomes" id="UP001141806"/>
    </source>
</evidence>
<comment type="caution">
    <text evidence="1">The sequence shown here is derived from an EMBL/GenBank/DDBJ whole genome shotgun (WGS) entry which is preliminary data.</text>
</comment>
<dbReference type="GO" id="GO:0010100">
    <property type="term" value="P:negative regulation of photomorphogenesis"/>
    <property type="evidence" value="ECO:0007669"/>
    <property type="project" value="InterPro"/>
</dbReference>
<organism evidence="1 2">
    <name type="scientific">Protea cynaroides</name>
    <dbReference type="NCBI Taxonomy" id="273540"/>
    <lineage>
        <taxon>Eukaryota</taxon>
        <taxon>Viridiplantae</taxon>
        <taxon>Streptophyta</taxon>
        <taxon>Embryophyta</taxon>
        <taxon>Tracheophyta</taxon>
        <taxon>Spermatophyta</taxon>
        <taxon>Magnoliopsida</taxon>
        <taxon>Proteales</taxon>
        <taxon>Proteaceae</taxon>
        <taxon>Protea</taxon>
    </lineage>
</organism>
<dbReference type="PANTHER" id="PTHR35474:SF1">
    <property type="entry name" value="ATP PHOSPHORIBOSYLTRANSFERASE REGULATORY SUBUNIT"/>
    <property type="match status" value="1"/>
</dbReference>
<keyword evidence="2" id="KW-1185">Reference proteome</keyword>
<reference evidence="1" key="1">
    <citation type="journal article" date="2023" name="Plant J.">
        <title>The genome of the king protea, Protea cynaroides.</title>
        <authorList>
            <person name="Chang J."/>
            <person name="Duong T.A."/>
            <person name="Schoeman C."/>
            <person name="Ma X."/>
            <person name="Roodt D."/>
            <person name="Barker N."/>
            <person name="Li Z."/>
            <person name="Van de Peer Y."/>
            <person name="Mizrachi E."/>
        </authorList>
    </citation>
    <scope>NUCLEOTIDE SEQUENCE</scope>
    <source>
        <tissue evidence="1">Young leaves</tissue>
    </source>
</reference>
<dbReference type="InterPro" id="IPR039324">
    <property type="entry name" value="SHW1"/>
</dbReference>
<dbReference type="Proteomes" id="UP001141806">
    <property type="component" value="Unassembled WGS sequence"/>
</dbReference>
<protein>
    <submittedName>
        <fullName evidence="1">Uncharacterized protein</fullName>
    </submittedName>
</protein>
<sequence>MASTLAFSSALFLPCCRRTNCFTNFQNHHPPLPLRFQIPQFRYRVWASTGFSIHSQESNNLVADPRHWTVTAVVKNYYVDDHDSDDDGEEEDRSLDLLVRFVQNMFRKISRESGRPSDLSFLFPSPLNW</sequence>
<proteinExistence type="predicted"/>
<accession>A0A9Q0QPA3</accession>
<name>A0A9Q0QPA3_9MAGN</name>
<dbReference type="PANTHER" id="PTHR35474">
    <property type="entry name" value="ATP PHOSPHORIBOSYLTRANSFERASE REGULATORY SUBUNIT"/>
    <property type="match status" value="1"/>
</dbReference>
<dbReference type="GO" id="GO:0009787">
    <property type="term" value="P:regulation of abscisic acid-activated signaling pathway"/>
    <property type="evidence" value="ECO:0007669"/>
    <property type="project" value="InterPro"/>
</dbReference>